<dbReference type="InterPro" id="IPR001791">
    <property type="entry name" value="Laminin_G"/>
</dbReference>
<feature type="non-terminal residue" evidence="3">
    <location>
        <position position="290"/>
    </location>
</feature>
<evidence type="ECO:0000313" key="4">
    <source>
        <dbReference type="Proteomes" id="UP001177023"/>
    </source>
</evidence>
<dbReference type="AlphaFoldDB" id="A0AA36DHG5"/>
<sequence length="290" mass="32203">MDHLFSVSADCQDVSYSDTEVIFPQIKRVTRIAVLGQISAFYVQTSMGDGPPRNIRTATGRNMVLYSSLSHVPPWQHVDLLANLIRIVPVFRSEHKKHHTPALVITVCDHDTRMLSLVDSPFTVDVSKTALVAMYENELTVQFRTFRSGLFFFSLSDHGDVLIAQITQGTIQVIFDFGSLSPSKISGGRALDDGEWHEMRWVHQFDSVQLSIDGVMLNQTTPTGLYRKLDLHSQVHVAGRPPDDFSPGVESSFHGCLARMLLNGVDLLSHAPSDLDAPCQVGIFGKSIRI</sequence>
<proteinExistence type="predicted"/>
<dbReference type="GO" id="GO:0016020">
    <property type="term" value="C:membrane"/>
    <property type="evidence" value="ECO:0007669"/>
    <property type="project" value="UniProtKB-SubCell"/>
</dbReference>
<dbReference type="PROSITE" id="PS50025">
    <property type="entry name" value="LAM_G_DOMAIN"/>
    <property type="match status" value="1"/>
</dbReference>
<dbReference type="SMART" id="SM00282">
    <property type="entry name" value="LamG"/>
    <property type="match status" value="1"/>
</dbReference>
<feature type="domain" description="Laminin G" evidence="2">
    <location>
        <begin position="113"/>
        <end position="279"/>
    </location>
</feature>
<dbReference type="PANTHER" id="PTHR15036:SF49">
    <property type="entry name" value="AXOTACTIN"/>
    <property type="match status" value="1"/>
</dbReference>
<dbReference type="PANTHER" id="PTHR15036">
    <property type="entry name" value="PIKACHURIN-LIKE PROTEIN"/>
    <property type="match status" value="1"/>
</dbReference>
<comment type="caution">
    <text evidence="3">The sequence shown here is derived from an EMBL/GenBank/DDBJ whole genome shotgun (WGS) entry which is preliminary data.</text>
</comment>
<name>A0AA36DHG5_9BILA</name>
<dbReference type="Pfam" id="PF02210">
    <property type="entry name" value="Laminin_G_2"/>
    <property type="match status" value="1"/>
</dbReference>
<protein>
    <recommendedName>
        <fullName evidence="2">Laminin G domain-containing protein</fullName>
    </recommendedName>
</protein>
<reference evidence="3" key="1">
    <citation type="submission" date="2023-06" db="EMBL/GenBank/DDBJ databases">
        <authorList>
            <person name="Delattre M."/>
        </authorList>
    </citation>
    <scope>NUCLEOTIDE SEQUENCE</scope>
    <source>
        <strain evidence="3">AF72</strain>
    </source>
</reference>
<gene>
    <name evidence="3" type="ORF">MSPICULIGERA_LOCUS25680</name>
</gene>
<keyword evidence="4" id="KW-1185">Reference proteome</keyword>
<evidence type="ECO:0000256" key="1">
    <source>
        <dbReference type="PROSITE-ProRule" id="PRU00122"/>
    </source>
</evidence>
<dbReference type="Gene3D" id="2.60.120.200">
    <property type="match status" value="1"/>
</dbReference>
<comment type="caution">
    <text evidence="1">Lacks conserved residue(s) required for the propagation of feature annotation.</text>
</comment>
<organism evidence="3 4">
    <name type="scientific">Mesorhabditis spiculigera</name>
    <dbReference type="NCBI Taxonomy" id="96644"/>
    <lineage>
        <taxon>Eukaryota</taxon>
        <taxon>Metazoa</taxon>
        <taxon>Ecdysozoa</taxon>
        <taxon>Nematoda</taxon>
        <taxon>Chromadorea</taxon>
        <taxon>Rhabditida</taxon>
        <taxon>Rhabditina</taxon>
        <taxon>Rhabditomorpha</taxon>
        <taxon>Rhabditoidea</taxon>
        <taxon>Rhabditidae</taxon>
        <taxon>Mesorhabditinae</taxon>
        <taxon>Mesorhabditis</taxon>
    </lineage>
</organism>
<dbReference type="Proteomes" id="UP001177023">
    <property type="component" value="Unassembled WGS sequence"/>
</dbReference>
<evidence type="ECO:0000313" key="3">
    <source>
        <dbReference type="EMBL" id="CAJ0587725.1"/>
    </source>
</evidence>
<accession>A0AA36DHG5</accession>
<dbReference type="InterPro" id="IPR050372">
    <property type="entry name" value="Neurexin-related_CASP"/>
</dbReference>
<evidence type="ECO:0000259" key="2">
    <source>
        <dbReference type="PROSITE" id="PS50025"/>
    </source>
</evidence>
<dbReference type="CDD" id="cd00110">
    <property type="entry name" value="LamG"/>
    <property type="match status" value="1"/>
</dbReference>
<dbReference type="InterPro" id="IPR013320">
    <property type="entry name" value="ConA-like_dom_sf"/>
</dbReference>
<dbReference type="SUPFAM" id="SSF49899">
    <property type="entry name" value="Concanavalin A-like lectins/glucanases"/>
    <property type="match status" value="1"/>
</dbReference>
<dbReference type="EMBL" id="CATQJA010002710">
    <property type="protein sequence ID" value="CAJ0587725.1"/>
    <property type="molecule type" value="Genomic_DNA"/>
</dbReference>